<evidence type="ECO:0000313" key="2">
    <source>
        <dbReference type="Proteomes" id="UP001651158"/>
    </source>
</evidence>
<keyword evidence="2" id="KW-1185">Reference proteome</keyword>
<name>A0ABR4QSX8_9CEST</name>
<gene>
    <name evidence="1" type="ORF">TcWFU_007524</name>
</gene>
<reference evidence="1 2" key="1">
    <citation type="journal article" date="2022" name="Front. Cell. Infect. Microbiol.">
        <title>The Genomes of Two Strains of Taenia crassiceps the Animal Model for the Study of Human Cysticercosis.</title>
        <authorList>
            <person name="Bobes R.J."/>
            <person name="Estrada K."/>
            <person name="Rios-Valencia D.G."/>
            <person name="Calderon-Gallegos A."/>
            <person name="de la Torre P."/>
            <person name="Carrero J.C."/>
            <person name="Sanchez-Flores A."/>
            <person name="Laclette J.P."/>
        </authorList>
    </citation>
    <scope>NUCLEOTIDE SEQUENCE [LARGE SCALE GENOMIC DNA]</scope>
    <source>
        <strain evidence="1">WFUcys</strain>
    </source>
</reference>
<protein>
    <submittedName>
        <fullName evidence="1">Uncharacterized protein</fullName>
    </submittedName>
</protein>
<dbReference type="EMBL" id="JAKROA010000001">
    <property type="protein sequence ID" value="KAL5112539.1"/>
    <property type="molecule type" value="Genomic_DNA"/>
</dbReference>
<organism evidence="1 2">
    <name type="scientific">Taenia crassiceps</name>
    <dbReference type="NCBI Taxonomy" id="6207"/>
    <lineage>
        <taxon>Eukaryota</taxon>
        <taxon>Metazoa</taxon>
        <taxon>Spiralia</taxon>
        <taxon>Lophotrochozoa</taxon>
        <taxon>Platyhelminthes</taxon>
        <taxon>Cestoda</taxon>
        <taxon>Eucestoda</taxon>
        <taxon>Cyclophyllidea</taxon>
        <taxon>Taeniidae</taxon>
        <taxon>Taenia</taxon>
    </lineage>
</organism>
<sequence>MKSNKSMDDSAASSTKSKLVVVYCWRTVNMGSDHFATDIRELARLPLPNLITSPSYSFHQAPSIIASITILRAEEEEEVSFIV</sequence>
<dbReference type="Proteomes" id="UP001651158">
    <property type="component" value="Unassembled WGS sequence"/>
</dbReference>
<accession>A0ABR4QSX8</accession>
<proteinExistence type="predicted"/>
<evidence type="ECO:0000313" key="1">
    <source>
        <dbReference type="EMBL" id="KAL5112539.1"/>
    </source>
</evidence>
<comment type="caution">
    <text evidence="1">The sequence shown here is derived from an EMBL/GenBank/DDBJ whole genome shotgun (WGS) entry which is preliminary data.</text>
</comment>